<dbReference type="Proteomes" id="UP000198620">
    <property type="component" value="Unassembled WGS sequence"/>
</dbReference>
<accession>A0A1H7I2E5</accession>
<protein>
    <submittedName>
        <fullName evidence="1">Uncharacterized protein</fullName>
    </submittedName>
</protein>
<name>A0A1H7I2E5_9PROT</name>
<proteinExistence type="predicted"/>
<dbReference type="AlphaFoldDB" id="A0A1H7I2E5"/>
<sequence length="45" mass="4930">MSQIVNSSLQSSVSLPALFSPTADASKRFVEFFTANIRNPNTRKA</sequence>
<reference evidence="1 2" key="1">
    <citation type="submission" date="2016-10" db="EMBL/GenBank/DDBJ databases">
        <authorList>
            <person name="de Groot N.N."/>
        </authorList>
    </citation>
    <scope>NUCLEOTIDE SEQUENCE [LARGE SCALE GENOMIC DNA]</scope>
    <source>
        <strain evidence="1 2">Nv1</strain>
    </source>
</reference>
<dbReference type="RefSeq" id="WP_218141473.1">
    <property type="nucleotide sequence ID" value="NZ_FOBH01000002.1"/>
</dbReference>
<evidence type="ECO:0000313" key="1">
    <source>
        <dbReference type="EMBL" id="SEK55600.1"/>
    </source>
</evidence>
<dbReference type="STRING" id="1233.SAMN05216387_1025"/>
<keyword evidence="2" id="KW-1185">Reference proteome</keyword>
<gene>
    <name evidence="1" type="ORF">SAMN05216387_1025</name>
</gene>
<dbReference type="EMBL" id="FOBH01000002">
    <property type="protein sequence ID" value="SEK55600.1"/>
    <property type="molecule type" value="Genomic_DNA"/>
</dbReference>
<evidence type="ECO:0000313" key="2">
    <source>
        <dbReference type="Proteomes" id="UP000198620"/>
    </source>
</evidence>
<organism evidence="1 2">
    <name type="scientific">Nitrosovibrio tenuis</name>
    <dbReference type="NCBI Taxonomy" id="1233"/>
    <lineage>
        <taxon>Bacteria</taxon>
        <taxon>Pseudomonadati</taxon>
        <taxon>Pseudomonadota</taxon>
        <taxon>Betaproteobacteria</taxon>
        <taxon>Nitrosomonadales</taxon>
        <taxon>Nitrosomonadaceae</taxon>
        <taxon>Nitrosovibrio</taxon>
    </lineage>
</organism>